<keyword evidence="3" id="KW-1185">Reference proteome</keyword>
<accession>A0A8X6TNH4</accession>
<organism evidence="2 3">
    <name type="scientific">Nephila pilipes</name>
    <name type="common">Giant wood spider</name>
    <name type="synonym">Nephila maculata</name>
    <dbReference type="NCBI Taxonomy" id="299642"/>
    <lineage>
        <taxon>Eukaryota</taxon>
        <taxon>Metazoa</taxon>
        <taxon>Ecdysozoa</taxon>
        <taxon>Arthropoda</taxon>
        <taxon>Chelicerata</taxon>
        <taxon>Arachnida</taxon>
        <taxon>Araneae</taxon>
        <taxon>Araneomorphae</taxon>
        <taxon>Entelegynae</taxon>
        <taxon>Araneoidea</taxon>
        <taxon>Nephilidae</taxon>
        <taxon>Nephila</taxon>
    </lineage>
</organism>
<evidence type="ECO:0000256" key="1">
    <source>
        <dbReference type="SAM" id="MobiDB-lite"/>
    </source>
</evidence>
<dbReference type="AlphaFoldDB" id="A0A8X6TNH4"/>
<name>A0A8X6TNH4_NEPPI</name>
<gene>
    <name evidence="2" type="ORF">NPIL_567551</name>
</gene>
<dbReference type="EMBL" id="BMAW01062086">
    <property type="protein sequence ID" value="GFT34377.1"/>
    <property type="molecule type" value="Genomic_DNA"/>
</dbReference>
<reference evidence="2" key="1">
    <citation type="submission" date="2020-08" db="EMBL/GenBank/DDBJ databases">
        <title>Multicomponent nature underlies the extraordinary mechanical properties of spider dragline silk.</title>
        <authorList>
            <person name="Kono N."/>
            <person name="Nakamura H."/>
            <person name="Mori M."/>
            <person name="Yoshida Y."/>
            <person name="Ohtoshi R."/>
            <person name="Malay A.D."/>
            <person name="Moran D.A.P."/>
            <person name="Tomita M."/>
            <person name="Numata K."/>
            <person name="Arakawa K."/>
        </authorList>
    </citation>
    <scope>NUCLEOTIDE SEQUENCE</scope>
</reference>
<protein>
    <submittedName>
        <fullName evidence="2">Uncharacterized protein</fullName>
    </submittedName>
</protein>
<proteinExistence type="predicted"/>
<comment type="caution">
    <text evidence="2">The sequence shown here is derived from an EMBL/GenBank/DDBJ whole genome shotgun (WGS) entry which is preliminary data.</text>
</comment>
<dbReference type="Proteomes" id="UP000887013">
    <property type="component" value="Unassembled WGS sequence"/>
</dbReference>
<sequence length="98" mass="11206">MQFQKEISSKLMYCCCTQRNPSNLCFRNKYETQSKNEIGQGPSTKIEIGQGPSTKIEIGQGPSTKIESLHYKEPDKQISVFWLKTSAQDKCELIYYSS</sequence>
<feature type="region of interest" description="Disordered" evidence="1">
    <location>
        <begin position="36"/>
        <end position="60"/>
    </location>
</feature>
<evidence type="ECO:0000313" key="3">
    <source>
        <dbReference type="Proteomes" id="UP000887013"/>
    </source>
</evidence>
<evidence type="ECO:0000313" key="2">
    <source>
        <dbReference type="EMBL" id="GFT34377.1"/>
    </source>
</evidence>